<dbReference type="Gene3D" id="1.20.140.150">
    <property type="match status" value="1"/>
</dbReference>
<dbReference type="AlphaFoldDB" id="A0A8H7SJD8"/>
<accession>A0A8H7SJD8</accession>
<keyword evidence="4" id="KW-1185">Reference proteome</keyword>
<evidence type="ECO:0000313" key="4">
    <source>
        <dbReference type="Proteomes" id="UP000613177"/>
    </source>
</evidence>
<protein>
    <submittedName>
        <fullName evidence="3">Uncharacterized protein</fullName>
    </submittedName>
</protein>
<keyword evidence="2" id="KW-0472">Membrane</keyword>
<evidence type="ECO:0000256" key="2">
    <source>
        <dbReference type="SAM" id="Phobius"/>
    </source>
</evidence>
<feature type="region of interest" description="Disordered" evidence="1">
    <location>
        <begin position="233"/>
        <end position="268"/>
    </location>
</feature>
<feature type="transmembrane region" description="Helical" evidence="2">
    <location>
        <begin position="73"/>
        <end position="94"/>
    </location>
</feature>
<name>A0A8H7SJD8_9FUNG</name>
<gene>
    <name evidence="3" type="ORF">INT48_005890</name>
</gene>
<evidence type="ECO:0000313" key="3">
    <source>
        <dbReference type="EMBL" id="KAG2229321.1"/>
    </source>
</evidence>
<feature type="transmembrane region" description="Helical" evidence="2">
    <location>
        <begin position="150"/>
        <end position="173"/>
    </location>
</feature>
<keyword evidence="2" id="KW-1133">Transmembrane helix</keyword>
<evidence type="ECO:0000256" key="1">
    <source>
        <dbReference type="SAM" id="MobiDB-lite"/>
    </source>
</evidence>
<proteinExistence type="predicted"/>
<comment type="caution">
    <text evidence="3">The sequence shown here is derived from an EMBL/GenBank/DDBJ whole genome shotgun (WGS) entry which is preliminary data.</text>
</comment>
<dbReference type="Proteomes" id="UP000613177">
    <property type="component" value="Unassembled WGS sequence"/>
</dbReference>
<sequence length="268" mass="30114">MAFIIPAFITLIQKNHTHFGLHLCVYNNTDHKINCNIDSIQFADACGADLTNTTMVKVFTDVVSDSKLSTFKAIVLIMPAVILSFIALACALFIRRARSSNVIPFIGTFASLFAFFTGGAGLAIVIVTFWKGFSILEKRVEGLSHTWGPSIYLVGVGAGCAIVVFVCFVVSLFSDSDRDKRETFHLYDYDLNRTDGDDNVTTPKVYEATTHLNTPAKHDSYNDYYHAVSSPTTQNYPSFNQKYQQQQYGQQQTYQEPVYQQQQHGNYY</sequence>
<feature type="transmembrane region" description="Helical" evidence="2">
    <location>
        <begin position="106"/>
        <end position="130"/>
    </location>
</feature>
<organism evidence="3 4">
    <name type="scientific">Thamnidium elegans</name>
    <dbReference type="NCBI Taxonomy" id="101142"/>
    <lineage>
        <taxon>Eukaryota</taxon>
        <taxon>Fungi</taxon>
        <taxon>Fungi incertae sedis</taxon>
        <taxon>Mucoromycota</taxon>
        <taxon>Mucoromycotina</taxon>
        <taxon>Mucoromycetes</taxon>
        <taxon>Mucorales</taxon>
        <taxon>Mucorineae</taxon>
        <taxon>Mucoraceae</taxon>
        <taxon>Thamnidium</taxon>
    </lineage>
</organism>
<dbReference type="EMBL" id="JAEPRE010000286">
    <property type="protein sequence ID" value="KAG2229321.1"/>
    <property type="molecule type" value="Genomic_DNA"/>
</dbReference>
<reference evidence="3" key="1">
    <citation type="submission" date="2021-01" db="EMBL/GenBank/DDBJ databases">
        <title>Metabolic potential, ecology and presence of endohyphal bacteria is reflected in genomic diversity of Mucoromycotina.</title>
        <authorList>
            <person name="Muszewska A."/>
            <person name="Okrasinska A."/>
            <person name="Steczkiewicz K."/>
            <person name="Drgas O."/>
            <person name="Orlowska M."/>
            <person name="Perlinska-Lenart U."/>
            <person name="Aleksandrzak-Piekarczyk T."/>
            <person name="Szatraj K."/>
            <person name="Zielenkiewicz U."/>
            <person name="Pilsyk S."/>
            <person name="Malc E."/>
            <person name="Mieczkowski P."/>
            <person name="Kruszewska J.S."/>
            <person name="Biernat P."/>
            <person name="Pawlowska J."/>
        </authorList>
    </citation>
    <scope>NUCLEOTIDE SEQUENCE</scope>
    <source>
        <strain evidence="3">WA0000018081</strain>
    </source>
</reference>
<keyword evidence="2" id="KW-0812">Transmembrane</keyword>
<feature type="compositionally biased region" description="Low complexity" evidence="1">
    <location>
        <begin position="241"/>
        <end position="268"/>
    </location>
</feature>